<dbReference type="Proteomes" id="UP000652430">
    <property type="component" value="Unassembled WGS sequence"/>
</dbReference>
<sequence>MYASYKQSTAYQRSQKPIYPLSFSGKAHLAVVPQTDAPSRLGREGRS</sequence>
<evidence type="ECO:0000313" key="2">
    <source>
        <dbReference type="Proteomes" id="UP000652430"/>
    </source>
</evidence>
<dbReference type="RefSeq" id="WP_189674997.1">
    <property type="nucleotide sequence ID" value="NZ_BNAQ01000001.1"/>
</dbReference>
<organism evidence="1 2">
    <name type="scientific">Sphingomonas glacialis</name>
    <dbReference type="NCBI Taxonomy" id="658225"/>
    <lineage>
        <taxon>Bacteria</taxon>
        <taxon>Pseudomonadati</taxon>
        <taxon>Pseudomonadota</taxon>
        <taxon>Alphaproteobacteria</taxon>
        <taxon>Sphingomonadales</taxon>
        <taxon>Sphingomonadaceae</taxon>
        <taxon>Sphingomonas</taxon>
    </lineage>
</organism>
<keyword evidence="2" id="KW-1185">Reference proteome</keyword>
<accession>A0ABQ3L934</accession>
<proteinExistence type="predicted"/>
<dbReference type="EMBL" id="BNAQ01000001">
    <property type="protein sequence ID" value="GHH09215.1"/>
    <property type="molecule type" value="Genomic_DNA"/>
</dbReference>
<protein>
    <submittedName>
        <fullName evidence="1">Uncharacterized protein</fullName>
    </submittedName>
</protein>
<evidence type="ECO:0000313" key="1">
    <source>
        <dbReference type="EMBL" id="GHH09215.1"/>
    </source>
</evidence>
<reference evidence="2" key="1">
    <citation type="journal article" date="2019" name="Int. J. Syst. Evol. Microbiol.">
        <title>The Global Catalogue of Microorganisms (GCM) 10K type strain sequencing project: providing services to taxonomists for standard genome sequencing and annotation.</title>
        <authorList>
            <consortium name="The Broad Institute Genomics Platform"/>
            <consortium name="The Broad Institute Genome Sequencing Center for Infectious Disease"/>
            <person name="Wu L."/>
            <person name="Ma J."/>
        </authorList>
    </citation>
    <scope>NUCLEOTIDE SEQUENCE [LARGE SCALE GENOMIC DNA]</scope>
    <source>
        <strain evidence="2">CGMCC 1.8957</strain>
    </source>
</reference>
<name>A0ABQ3L934_9SPHN</name>
<gene>
    <name evidence="1" type="ORF">GCM10008023_05580</name>
</gene>
<comment type="caution">
    <text evidence="1">The sequence shown here is derived from an EMBL/GenBank/DDBJ whole genome shotgun (WGS) entry which is preliminary data.</text>
</comment>